<dbReference type="OrthoDB" id="5354164at2759"/>
<dbReference type="Proteomes" id="UP000803844">
    <property type="component" value="Unassembled WGS sequence"/>
</dbReference>
<reference evidence="1" key="1">
    <citation type="journal article" date="2020" name="Phytopathology">
        <title>Genome sequence of the chestnut blight fungus Cryphonectria parasitica EP155: A fundamental resource for an archetypical invasive plant pathogen.</title>
        <authorList>
            <person name="Crouch J.A."/>
            <person name="Dawe A."/>
            <person name="Aerts A."/>
            <person name="Barry K."/>
            <person name="Churchill A.C.L."/>
            <person name="Grimwood J."/>
            <person name="Hillman B."/>
            <person name="Milgroom M.G."/>
            <person name="Pangilinan J."/>
            <person name="Smith M."/>
            <person name="Salamov A."/>
            <person name="Schmutz J."/>
            <person name="Yadav J."/>
            <person name="Grigoriev I.V."/>
            <person name="Nuss D."/>
        </authorList>
    </citation>
    <scope>NUCLEOTIDE SEQUENCE</scope>
    <source>
        <strain evidence="1">EP155</strain>
    </source>
</reference>
<accession>A0A9P4XTW6</accession>
<protein>
    <submittedName>
        <fullName evidence="1">Uncharacterized protein</fullName>
    </submittedName>
</protein>
<evidence type="ECO:0000313" key="2">
    <source>
        <dbReference type="Proteomes" id="UP000803844"/>
    </source>
</evidence>
<evidence type="ECO:0000313" key="1">
    <source>
        <dbReference type="EMBL" id="KAF3760934.1"/>
    </source>
</evidence>
<dbReference type="GeneID" id="63836378"/>
<comment type="caution">
    <text evidence="1">The sequence shown here is derived from an EMBL/GenBank/DDBJ whole genome shotgun (WGS) entry which is preliminary data.</text>
</comment>
<feature type="non-terminal residue" evidence="1">
    <location>
        <position position="359"/>
    </location>
</feature>
<dbReference type="EMBL" id="MU032352">
    <property type="protein sequence ID" value="KAF3760934.1"/>
    <property type="molecule type" value="Genomic_DNA"/>
</dbReference>
<name>A0A9P4XTW6_CRYP1</name>
<proteinExistence type="predicted"/>
<dbReference type="AlphaFoldDB" id="A0A9P4XTW6"/>
<gene>
    <name evidence="1" type="ORF">M406DRAFT_296428</name>
</gene>
<organism evidence="1 2">
    <name type="scientific">Cryphonectria parasitica (strain ATCC 38755 / EP155)</name>
    <dbReference type="NCBI Taxonomy" id="660469"/>
    <lineage>
        <taxon>Eukaryota</taxon>
        <taxon>Fungi</taxon>
        <taxon>Dikarya</taxon>
        <taxon>Ascomycota</taxon>
        <taxon>Pezizomycotina</taxon>
        <taxon>Sordariomycetes</taxon>
        <taxon>Sordariomycetidae</taxon>
        <taxon>Diaporthales</taxon>
        <taxon>Cryphonectriaceae</taxon>
        <taxon>Cryphonectria-Endothia species complex</taxon>
        <taxon>Cryphonectria</taxon>
    </lineage>
</organism>
<keyword evidence="2" id="KW-1185">Reference proteome</keyword>
<dbReference type="RefSeq" id="XP_040771913.1">
    <property type="nucleotide sequence ID" value="XM_040919249.1"/>
</dbReference>
<sequence length="359" mass="39093">MTNLGNIGLSALTAKNENTLALANLNFDFSLFKIEAPAQFQPLGNTLSPGRRTAAETGAAHRTARKLGALFEQVVTIPDQLFVAYGTRVSEISKSGAISSEKRRKYGVFSGHVGADGTSIWAAATSGKSAMAVNLLACMLARLWSSSEAISIWVELVDARKRRIAEQCDGSEPSHVVQMAAAQQEVTRKDLAEWDASARSWISFADKVKEAEHKKMEGVLQGIDLPVDNSTDVYKSVMRAWDNAMSAMGKLLQGMPQLVNGAVLIAMSAWHLYPDVEKFSTRAECVYFGDQLIPQGGHVTTGLEYYNDEDSRGIYWSLSLGHLRFYGDPVVSTVSSIDESKVSFDDFTLVVLGGLLGLW</sequence>